<feature type="coiled-coil region" evidence="12">
    <location>
        <begin position="1007"/>
        <end position="1041"/>
    </location>
</feature>
<evidence type="ECO:0000313" key="17">
    <source>
        <dbReference type="Proteomes" id="UP000000689"/>
    </source>
</evidence>
<dbReference type="SUPFAM" id="SSF52540">
    <property type="entry name" value="P-loop containing nucleoside triphosphate hydrolases"/>
    <property type="match status" value="2"/>
</dbReference>
<dbReference type="HOGENOM" id="CLU_000192_9_0_1"/>
<feature type="binding site" evidence="11">
    <location>
        <begin position="176"/>
        <end position="183"/>
    </location>
    <ligand>
        <name>ATP</name>
        <dbReference type="ChEBI" id="CHEBI:30616"/>
    </ligand>
</feature>
<evidence type="ECO:0000256" key="11">
    <source>
        <dbReference type="PROSITE-ProRule" id="PRU00782"/>
    </source>
</evidence>
<keyword evidence="5 11" id="KW-0518">Myosin</keyword>
<dbReference type="STRING" id="1071378.G0WF72"/>
<dbReference type="InterPro" id="IPR027417">
    <property type="entry name" value="P-loop_NTPase"/>
</dbReference>
<dbReference type="GO" id="GO:0051015">
    <property type="term" value="F:actin filament binding"/>
    <property type="evidence" value="ECO:0007669"/>
    <property type="project" value="EnsemblFungi"/>
</dbReference>
<dbReference type="SMART" id="SM01132">
    <property type="entry name" value="DIL"/>
    <property type="match status" value="1"/>
</dbReference>
<dbReference type="GO" id="GO:0016459">
    <property type="term" value="C:myosin complex"/>
    <property type="evidence" value="ECO:0007669"/>
    <property type="project" value="UniProtKB-KW"/>
</dbReference>
<keyword evidence="2 11" id="KW-0547">Nucleotide-binding</keyword>
<proteinExistence type="inferred from homology"/>
<sequence length="1482" mass="170983">MPSFEVGTRCWLPDEEKGWVGCEVTKNEYLPSGQCHLVLTKETGETIYIETTNEALNAAANYQDSTIKDTTLPVLRNPPILEVAHDLTFLSYLNEPAVLHAIKQRYAQNCIYTYSGIVLIAINPFANIDELYTQEMIQQYARKTREEMVPHIFAIAEEAFREMSNKHENQTIIVSGESGAGKTVTAKYIMRFFASVEEDISASDGDEAHQLEMSDIEKKILATNPIMEAFGNAKTTRNDNSSRFGKYLQILFDSNKKIIGSKIKTYLLERSRLVYQPKSERNYHIFYQLLKGLTPDIRESLHLTEPSDYFYLNQGESIEIIGMDDIEEFNVTSDSLSLIGFTSGMQFEIFKVLAALLHIGNIEIKKTRNEASVSSEDPHLIYACELLGIDPSSFAKWIVKKQINTRSEKIISNLNFNQACVSRDSVAKFIYSGIFNSLVENINTVLCNPDVEESINSFIGVLDIYGFEHFEQNSFEQFCINYANEKLQQEFNKHVFKLEQEEYIQEEIEWSFIEFNDNQPCIDLIENRVGILSLLDEESRLPSGSDESWTEKLYQTFSKPPTNSVFGKPRFHQDKFIVSHYANDVTYDVEGFIEKNRDTVSDGHLEVLNATTNSTLKSILELLQKETIEPNTSSNSVASTARNSPSPTALNKKTTQRKNTLGFMFKKSLVELMQTINETNVHYIRCIKPNSEKEAWKFDNLMVLSQLRACGVLETIRISCAGFPSRWTFDEFGQRYYFLTSTYDEWNSLDNEDTNVLIPFCKQILNETIDDVTKYQVGNTKIFFKAGILAFLEKLRSDKLNKLAIMIQNRIRMKHYRYLYLSIQKSIRDCQKLIRGYNVREDVAKQVKLAASILIQTKYRSVKVNRDVTETLQSITSVQSQLKGYIVMRRIEIELQKKACTMIQKKVRSYKYQRLFKDYKRSSVVIQSHMRRKAAVKIYELAKKERNSVGHLKTIAEDLQNEVIQFIEELVINIKENKKTTDICRQISKEDRTTLKSSTGIQYSKKLQQLKDDKLLVQNVLDKYEKLKDFCRKELKDLEEHTSNNNRDNLSLEAKLLHTKKEIKKLRGMDFSQSSGGAKKSTNDTLNFDDNTKPINDELVNILTNETSNLIKEAIEGMLPHGNGADVINKTAKKNKNEILYFARTIIIILDYMSKLNLTDAMKKLTTQALMAIEELISSEESNSKQNALATNFYWLNNVHEIYGFIYYISSRSSNSNAHMKNEIEQLQKSCTKTYLKLYKNCSRYTLHELKRQFNSSSSSSSNKEENDAIKEQLDTIYIYTDLFGMDGTFAQNMIVRILEELNTILFNDLLINTNRLTWEDGYQIDLKLRRIFKWCDSHEILSSQEYLNHICQSAKLLQLRLSNLEDFKIVCEFCYSLTMDQIHTILAKYTPTEFEQPIPKEIMNYISNILRKNDSRRHHSNNHRGTKNITLKSTMDSVAHNNDGMDQIRSIDIEGYGDLGAYLPTDRELAYLRKVLQLSVV</sequence>
<evidence type="ECO:0000256" key="8">
    <source>
        <dbReference type="ARBA" id="ARBA00023306"/>
    </source>
</evidence>
<dbReference type="Proteomes" id="UP000000689">
    <property type="component" value="Chromosome 8"/>
</dbReference>
<dbReference type="eggNOG" id="KOG0160">
    <property type="taxonomic scope" value="Eukaryota"/>
</dbReference>
<dbReference type="InterPro" id="IPR002710">
    <property type="entry name" value="Dilute_dom"/>
</dbReference>
<dbReference type="OMA" id="FEHFEQN"/>
<dbReference type="GO" id="GO:0048309">
    <property type="term" value="P:endoplasmic reticulum inheritance"/>
    <property type="evidence" value="ECO:0007669"/>
    <property type="project" value="EnsemblFungi"/>
</dbReference>
<dbReference type="OrthoDB" id="6108017at2759"/>
<evidence type="ECO:0000256" key="13">
    <source>
        <dbReference type="SAM" id="MobiDB-lite"/>
    </source>
</evidence>
<dbReference type="SUPFAM" id="SSF50084">
    <property type="entry name" value="Myosin S1 fragment, N-terminal domain"/>
    <property type="match status" value="1"/>
</dbReference>
<dbReference type="PROSITE" id="PS51456">
    <property type="entry name" value="MYOSIN_MOTOR"/>
    <property type="match status" value="1"/>
</dbReference>
<organism evidence="16 17">
    <name type="scientific">Naumovozyma dairenensis (strain ATCC 10597 / BCRC 20456 / CBS 421 / NBRC 0211 / NRRL Y-12639)</name>
    <name type="common">Saccharomyces dairenensis</name>
    <dbReference type="NCBI Taxonomy" id="1071378"/>
    <lineage>
        <taxon>Eukaryota</taxon>
        <taxon>Fungi</taxon>
        <taxon>Dikarya</taxon>
        <taxon>Ascomycota</taxon>
        <taxon>Saccharomycotina</taxon>
        <taxon>Saccharomycetes</taxon>
        <taxon>Saccharomycetales</taxon>
        <taxon>Saccharomycetaceae</taxon>
        <taxon>Naumovozyma</taxon>
    </lineage>
</organism>
<dbReference type="Gene3D" id="1.20.5.4820">
    <property type="match status" value="1"/>
</dbReference>
<dbReference type="GO" id="GO:0031941">
    <property type="term" value="C:filamentous actin"/>
    <property type="evidence" value="ECO:0007669"/>
    <property type="project" value="EnsemblFungi"/>
</dbReference>
<dbReference type="Gene3D" id="1.20.58.530">
    <property type="match status" value="1"/>
</dbReference>
<dbReference type="PANTHER" id="PTHR13140">
    <property type="entry name" value="MYOSIN"/>
    <property type="match status" value="1"/>
</dbReference>
<keyword evidence="8" id="KW-0131">Cell cycle</keyword>
<dbReference type="Gene3D" id="1.20.120.720">
    <property type="entry name" value="Myosin VI head, motor domain, U50 subdomain"/>
    <property type="match status" value="1"/>
</dbReference>
<evidence type="ECO:0000256" key="10">
    <source>
        <dbReference type="ARBA" id="ARBA00066040"/>
    </source>
</evidence>
<protein>
    <recommendedName>
        <fullName evidence="18">Myosin motor domain-containing protein</fullName>
    </recommendedName>
</protein>
<dbReference type="Gene3D" id="3.40.850.10">
    <property type="entry name" value="Kinesin motor domain"/>
    <property type="match status" value="1"/>
</dbReference>
<comment type="function">
    <text evidence="9">Myosin heavy chain that is required for the cell cycle-regulated transport of various organelles and proteins for their segregation. Functions by binding with its tail domain to receptor proteins on organelles and exerting force with its N-terminal motor domain against actin filaments, thereby transporting its cargo along polarized actin cables.</text>
</comment>
<keyword evidence="3 11" id="KW-0067">ATP-binding</keyword>
<evidence type="ECO:0000259" key="15">
    <source>
        <dbReference type="PROSITE" id="PS51456"/>
    </source>
</evidence>
<evidence type="ECO:0000256" key="9">
    <source>
        <dbReference type="ARBA" id="ARBA00054928"/>
    </source>
</evidence>
<evidence type="ECO:0008006" key="18">
    <source>
        <dbReference type="Google" id="ProtNLM"/>
    </source>
</evidence>
<feature type="domain" description="Myosin motor" evidence="15">
    <location>
        <begin position="82"/>
        <end position="797"/>
    </location>
</feature>
<keyword evidence="4 12" id="KW-0175">Coiled coil</keyword>
<evidence type="ECO:0000256" key="4">
    <source>
        <dbReference type="ARBA" id="ARBA00023054"/>
    </source>
</evidence>
<name>G0WF72_NAUDC</name>
<feature type="domain" description="Dilute" evidence="14">
    <location>
        <begin position="1167"/>
        <end position="1413"/>
    </location>
</feature>
<dbReference type="InterPro" id="IPR036961">
    <property type="entry name" value="Kinesin_motor_dom_sf"/>
</dbReference>
<keyword evidence="6 11" id="KW-0505">Motor protein</keyword>
<evidence type="ECO:0000256" key="3">
    <source>
        <dbReference type="ARBA" id="ARBA00022840"/>
    </source>
</evidence>
<keyword evidence="7 11" id="KW-0009">Actin-binding</keyword>
<dbReference type="PRINTS" id="PR00193">
    <property type="entry name" value="MYOSINHEAVY"/>
</dbReference>
<dbReference type="GeneID" id="11495964"/>
<dbReference type="FunFam" id="1.10.10.820:FF:000001">
    <property type="entry name" value="Myosin heavy chain"/>
    <property type="match status" value="1"/>
</dbReference>
<dbReference type="Pfam" id="PF00063">
    <property type="entry name" value="Myosin_head"/>
    <property type="match status" value="1"/>
</dbReference>
<evidence type="ECO:0000259" key="14">
    <source>
        <dbReference type="PROSITE" id="PS51126"/>
    </source>
</evidence>
<gene>
    <name evidence="16" type="primary">NDAI0H02590</name>
    <name evidence="16" type="ordered locus">NDAI_0H02590</name>
</gene>
<dbReference type="InterPro" id="IPR001609">
    <property type="entry name" value="Myosin_head_motor_dom-like"/>
</dbReference>
<evidence type="ECO:0000256" key="2">
    <source>
        <dbReference type="ARBA" id="ARBA00022741"/>
    </source>
</evidence>
<dbReference type="GO" id="GO:0005737">
    <property type="term" value="C:cytoplasm"/>
    <property type="evidence" value="ECO:0007669"/>
    <property type="project" value="TreeGrafter"/>
</dbReference>
<dbReference type="PANTHER" id="PTHR13140:SF706">
    <property type="entry name" value="DILUTE CLASS UNCONVENTIONAL MYOSIN, ISOFORM C"/>
    <property type="match status" value="1"/>
</dbReference>
<accession>G0WF72</accession>
<dbReference type="GO" id="GO:0016020">
    <property type="term" value="C:membrane"/>
    <property type="evidence" value="ECO:0007669"/>
    <property type="project" value="TreeGrafter"/>
</dbReference>
<dbReference type="PROSITE" id="PS51126">
    <property type="entry name" value="DILUTE"/>
    <property type="match status" value="1"/>
</dbReference>
<dbReference type="CDD" id="cd01380">
    <property type="entry name" value="MYSc_Myo5"/>
    <property type="match status" value="1"/>
</dbReference>
<dbReference type="EMBL" id="HE580274">
    <property type="protein sequence ID" value="CCD26433.1"/>
    <property type="molecule type" value="Genomic_DNA"/>
</dbReference>
<reference evidence="16 17" key="1">
    <citation type="journal article" date="2011" name="Proc. Natl. Acad. Sci. U.S.A.">
        <title>Evolutionary erosion of yeast sex chromosomes by mating-type switching accidents.</title>
        <authorList>
            <person name="Gordon J.L."/>
            <person name="Armisen D."/>
            <person name="Proux-Wera E."/>
            <person name="Oheigeartaigh S.S."/>
            <person name="Byrne K.P."/>
            <person name="Wolfe K.H."/>
        </authorList>
    </citation>
    <scope>NUCLEOTIDE SEQUENCE [LARGE SCALE GENOMIC DNA]</scope>
    <source>
        <strain evidence="17">ATCC 10597 / BCRC 20456 / CBS 421 / NBRC 0211 / NRRL Y-12639</strain>
    </source>
</reference>
<evidence type="ECO:0000256" key="5">
    <source>
        <dbReference type="ARBA" id="ARBA00023123"/>
    </source>
</evidence>
<dbReference type="Gene3D" id="1.10.10.820">
    <property type="match status" value="1"/>
</dbReference>
<dbReference type="GO" id="GO:0000146">
    <property type="term" value="F:microfilament motor activity"/>
    <property type="evidence" value="ECO:0007669"/>
    <property type="project" value="EnsemblFungi"/>
</dbReference>
<dbReference type="GO" id="GO:0007533">
    <property type="term" value="P:mating type switching"/>
    <property type="evidence" value="ECO:0007669"/>
    <property type="project" value="EnsemblFungi"/>
</dbReference>
<dbReference type="Pfam" id="PF01843">
    <property type="entry name" value="DIL"/>
    <property type="match status" value="1"/>
</dbReference>
<dbReference type="GO" id="GO:0007015">
    <property type="term" value="P:actin filament organization"/>
    <property type="evidence" value="ECO:0007669"/>
    <property type="project" value="TreeGrafter"/>
</dbReference>
<evidence type="ECO:0000256" key="6">
    <source>
        <dbReference type="ARBA" id="ARBA00023175"/>
    </source>
</evidence>
<dbReference type="GO" id="GO:0008298">
    <property type="term" value="P:intracellular mRNA localization"/>
    <property type="evidence" value="ECO:0007669"/>
    <property type="project" value="EnsemblFungi"/>
</dbReference>
<keyword evidence="17" id="KW-1185">Reference proteome</keyword>
<evidence type="ECO:0000256" key="7">
    <source>
        <dbReference type="ARBA" id="ARBA00023203"/>
    </source>
</evidence>
<evidence type="ECO:0000313" key="16">
    <source>
        <dbReference type="EMBL" id="CCD26433.1"/>
    </source>
</evidence>
<dbReference type="GO" id="GO:0005524">
    <property type="term" value="F:ATP binding"/>
    <property type="evidence" value="ECO:0007669"/>
    <property type="project" value="UniProtKB-UniRule"/>
</dbReference>
<dbReference type="Gene3D" id="1.20.5.190">
    <property type="match status" value="1"/>
</dbReference>
<dbReference type="RefSeq" id="XP_003671676.1">
    <property type="nucleotide sequence ID" value="XM_003671628.1"/>
</dbReference>
<comment type="similarity">
    <text evidence="1 11">Belongs to the TRAFAC class myosin-kinesin ATPase superfamily. Myosin family.</text>
</comment>
<comment type="subunit">
    <text evidence="10">Homodimer. Interacts with calmodulin (CMD1) and the myosin light chain MLC1 through its IQ repeats.</text>
</comment>
<dbReference type="InterPro" id="IPR036103">
    <property type="entry name" value="MYSc_Myo5"/>
</dbReference>
<feature type="region of interest" description="Actin-binding" evidence="11">
    <location>
        <begin position="669"/>
        <end position="691"/>
    </location>
</feature>
<evidence type="ECO:0000256" key="1">
    <source>
        <dbReference type="ARBA" id="ARBA00008314"/>
    </source>
</evidence>
<evidence type="ECO:0000256" key="12">
    <source>
        <dbReference type="SAM" id="Coils"/>
    </source>
</evidence>
<dbReference type="KEGG" id="ndi:NDAI_0H02590"/>
<dbReference type="SMART" id="SM00242">
    <property type="entry name" value="MYSc"/>
    <property type="match status" value="1"/>
</dbReference>
<dbReference type="GO" id="GO:0005934">
    <property type="term" value="C:cellular bud tip"/>
    <property type="evidence" value="ECO:0007669"/>
    <property type="project" value="EnsemblFungi"/>
</dbReference>
<feature type="region of interest" description="Disordered" evidence="13">
    <location>
        <begin position="630"/>
        <end position="653"/>
    </location>
</feature>